<sequence>MAPNRGIVHFKEYNVEDSNVELIGNFELSKTDPDNSKLLPDIYFYLGAHTSQDEAGTAAYKTVELDAFLHGAATQHREVQSNPSAEFLALFPRVTVRRGGVASGFRHVELADGGSAPSTPTLLRVFRHPASSASSTADAMVVYEVEPTWRGLDEGDVFILEEGAKIWVWQGRACSPIEKAKTAQVVHDMRLDKRAEVEVLSQTEPRSRVVVKMLGGGDEDGFGELRAERPVVGVSSKAAAEQENRRRRLFRLSDETGQLQFGLVRDAGDAISRSDLDGDDVYLLDSCGKAIWVWEGQNASSAEKTMWLRAAQGYVRRLQDEDPNRQAYLTPIAKVREGSESPAFLRAIEVMCAAGHGG</sequence>
<feature type="domain" description="Gelsolin-like" evidence="1">
    <location>
        <begin position="271"/>
        <end position="345"/>
    </location>
</feature>
<dbReference type="PANTHER" id="PTHR11977:SF130">
    <property type="entry name" value="SEVERIN"/>
    <property type="match status" value="1"/>
</dbReference>
<evidence type="ECO:0000313" key="2">
    <source>
        <dbReference type="EMBL" id="KXX80380.1"/>
    </source>
</evidence>
<dbReference type="InterPro" id="IPR036180">
    <property type="entry name" value="Gelsolin-like_dom_sf"/>
</dbReference>
<accession>A0A175WAV9</accession>
<dbReference type="Proteomes" id="UP000078237">
    <property type="component" value="Unassembled WGS sequence"/>
</dbReference>
<name>A0A175WAV9_9PEZI</name>
<dbReference type="Gene3D" id="3.40.20.10">
    <property type="entry name" value="Severin"/>
    <property type="match status" value="3"/>
</dbReference>
<feature type="domain" description="Gelsolin-like" evidence="1">
    <location>
        <begin position="37"/>
        <end position="88"/>
    </location>
</feature>
<protein>
    <submittedName>
        <fullName evidence="2">Severin</fullName>
    </submittedName>
</protein>
<dbReference type="VEuPathDB" id="FungiDB:MMYC01_203270"/>
<comment type="caution">
    <text evidence="2">The sequence shown here is derived from an EMBL/GenBank/DDBJ whole genome shotgun (WGS) entry which is preliminary data.</text>
</comment>
<dbReference type="InterPro" id="IPR029006">
    <property type="entry name" value="ADF-H/Gelsolin-like_dom_sf"/>
</dbReference>
<feature type="domain" description="Gelsolin-like" evidence="1">
    <location>
        <begin position="142"/>
        <end position="199"/>
    </location>
</feature>
<proteinExistence type="predicted"/>
<gene>
    <name evidence="2" type="ORF">MMYC01_203270</name>
</gene>
<dbReference type="InterPro" id="IPR007123">
    <property type="entry name" value="Gelsolin-like_dom"/>
</dbReference>
<evidence type="ECO:0000313" key="3">
    <source>
        <dbReference type="Proteomes" id="UP000078237"/>
    </source>
</evidence>
<dbReference type="GO" id="GO:0008154">
    <property type="term" value="P:actin polymerization or depolymerization"/>
    <property type="evidence" value="ECO:0007669"/>
    <property type="project" value="TreeGrafter"/>
</dbReference>
<dbReference type="OrthoDB" id="6375767at2759"/>
<dbReference type="Pfam" id="PF00626">
    <property type="entry name" value="Gelsolin"/>
    <property type="match status" value="3"/>
</dbReference>
<dbReference type="GO" id="GO:0051015">
    <property type="term" value="F:actin filament binding"/>
    <property type="evidence" value="ECO:0007669"/>
    <property type="project" value="InterPro"/>
</dbReference>
<dbReference type="GO" id="GO:0015629">
    <property type="term" value="C:actin cytoskeleton"/>
    <property type="evidence" value="ECO:0007669"/>
    <property type="project" value="TreeGrafter"/>
</dbReference>
<dbReference type="SUPFAM" id="SSF82754">
    <property type="entry name" value="C-terminal, gelsolin-like domain of Sec23/24"/>
    <property type="match status" value="1"/>
</dbReference>
<dbReference type="GO" id="GO:0005737">
    <property type="term" value="C:cytoplasm"/>
    <property type="evidence" value="ECO:0007669"/>
    <property type="project" value="TreeGrafter"/>
</dbReference>
<dbReference type="EMBL" id="LCTW02000061">
    <property type="protein sequence ID" value="KXX80380.1"/>
    <property type="molecule type" value="Genomic_DNA"/>
</dbReference>
<dbReference type="STRING" id="100816.A0A175WAV9"/>
<keyword evidence="3" id="KW-1185">Reference proteome</keyword>
<evidence type="ECO:0000259" key="1">
    <source>
        <dbReference type="Pfam" id="PF00626"/>
    </source>
</evidence>
<dbReference type="AlphaFoldDB" id="A0A175WAV9"/>
<organism evidence="2 3">
    <name type="scientific">Madurella mycetomatis</name>
    <dbReference type="NCBI Taxonomy" id="100816"/>
    <lineage>
        <taxon>Eukaryota</taxon>
        <taxon>Fungi</taxon>
        <taxon>Dikarya</taxon>
        <taxon>Ascomycota</taxon>
        <taxon>Pezizomycotina</taxon>
        <taxon>Sordariomycetes</taxon>
        <taxon>Sordariomycetidae</taxon>
        <taxon>Sordariales</taxon>
        <taxon>Sordariales incertae sedis</taxon>
        <taxon>Madurella</taxon>
    </lineage>
</organism>
<dbReference type="SMART" id="SM00262">
    <property type="entry name" value="GEL"/>
    <property type="match status" value="3"/>
</dbReference>
<dbReference type="PANTHER" id="PTHR11977">
    <property type="entry name" value="VILLIN"/>
    <property type="match status" value="1"/>
</dbReference>
<dbReference type="SUPFAM" id="SSF55753">
    <property type="entry name" value="Actin depolymerizing proteins"/>
    <property type="match status" value="2"/>
</dbReference>
<reference evidence="2 3" key="1">
    <citation type="journal article" date="2016" name="Genome Announc.">
        <title>Genome Sequence of Madurella mycetomatis mm55, Isolated from a Human Mycetoma Case in Sudan.</title>
        <authorList>
            <person name="Smit S."/>
            <person name="Derks M.F."/>
            <person name="Bervoets S."/>
            <person name="Fahal A."/>
            <person name="van Leeuwen W."/>
            <person name="van Belkum A."/>
            <person name="van de Sande W.W."/>
        </authorList>
    </citation>
    <scope>NUCLEOTIDE SEQUENCE [LARGE SCALE GENOMIC DNA]</scope>
    <source>
        <strain evidence="3">mm55</strain>
    </source>
</reference>
<dbReference type="InterPro" id="IPR007122">
    <property type="entry name" value="Villin/Gelsolin"/>
</dbReference>